<sequence length="492" mass="53144">MASEKRIELSLGQDPGELRLSVDGVTIALNLKAPWTGGLAAPPPAAREVPRPALEPPAPAAAEPPREGDRDARLSDEADYYRRISQEIYEGLGKLAKDINLTIQDLSLEEIIKTGMDSPGKRLDQARNQVNDVLQMTEQATLNIMNLVEGIRDDCHIVQKRLIPLAKAGEAEGPGAESAPFREDRSLLWEEVLAQAGHLDRLLAGGAPPSSAAPEPEGPVFPLAEVLQLLLEFCSNETVKQHLRAVQAKQEAIFDTAAAEQDLSRLGAASAQEDGFHQLPVSDILGILLGHCQDDRVKDLLNKILASVGKLFPISALPLEAKLPEVGFPEVGEASPELEEAAGVWRELHDRLQLLAAQGAESAPPPSSPLEAAEAVREVLDTVDRITGNLSRIVEALSFQDLSGQRLLKVLKIIRQLQVQVLTLLVAAGHKLQLSPLQMGLSPEESAQARQELDRLLQTCGLPSDEGPSPVEEEQKPLDQDAVNELLTSMGF</sequence>
<name>A0A7V4G782_9BACT</name>
<dbReference type="EMBL" id="DSXI01000109">
    <property type="protein sequence ID" value="HGS04491.1"/>
    <property type="molecule type" value="Genomic_DNA"/>
</dbReference>
<comment type="caution">
    <text evidence="2">The sequence shown here is derived from an EMBL/GenBank/DDBJ whole genome shotgun (WGS) entry which is preliminary data.</text>
</comment>
<dbReference type="Gene3D" id="1.10.287.500">
    <property type="entry name" value="Helix hairpin bin"/>
    <property type="match status" value="2"/>
</dbReference>
<protein>
    <recommendedName>
        <fullName evidence="3">Protein phosphatase CheZ</fullName>
    </recommendedName>
</protein>
<dbReference type="GO" id="GO:0050920">
    <property type="term" value="P:regulation of chemotaxis"/>
    <property type="evidence" value="ECO:0007669"/>
    <property type="project" value="InterPro"/>
</dbReference>
<feature type="region of interest" description="Disordered" evidence="1">
    <location>
        <begin position="35"/>
        <end position="77"/>
    </location>
</feature>
<dbReference type="InterPro" id="IPR007439">
    <property type="entry name" value="Chemotax_Pase_CheZ"/>
</dbReference>
<dbReference type="AlphaFoldDB" id="A0A7V4G782"/>
<evidence type="ECO:0000313" key="2">
    <source>
        <dbReference type="EMBL" id="HGS04491.1"/>
    </source>
</evidence>
<gene>
    <name evidence="2" type="ORF">ENT08_01935</name>
</gene>
<evidence type="ECO:0000256" key="1">
    <source>
        <dbReference type="SAM" id="MobiDB-lite"/>
    </source>
</evidence>
<dbReference type="SUPFAM" id="SSF75708">
    <property type="entry name" value="Chemotaxis phosphatase CheZ"/>
    <property type="match status" value="2"/>
</dbReference>
<accession>A0A7V4G782</accession>
<evidence type="ECO:0008006" key="3">
    <source>
        <dbReference type="Google" id="ProtNLM"/>
    </source>
</evidence>
<feature type="region of interest" description="Disordered" evidence="1">
    <location>
        <begin position="460"/>
        <end position="480"/>
    </location>
</feature>
<dbReference type="Pfam" id="PF04344">
    <property type="entry name" value="CheZ"/>
    <property type="match status" value="1"/>
</dbReference>
<proteinExistence type="predicted"/>
<dbReference type="GO" id="GO:0003824">
    <property type="term" value="F:catalytic activity"/>
    <property type="evidence" value="ECO:0007669"/>
    <property type="project" value="InterPro"/>
</dbReference>
<feature type="compositionally biased region" description="Basic and acidic residues" evidence="1">
    <location>
        <begin position="64"/>
        <end position="77"/>
    </location>
</feature>
<reference evidence="2" key="1">
    <citation type="journal article" date="2020" name="mSystems">
        <title>Genome- and Community-Level Interaction Insights into Carbon Utilization and Element Cycling Functions of Hydrothermarchaeota in Hydrothermal Sediment.</title>
        <authorList>
            <person name="Zhou Z."/>
            <person name="Liu Y."/>
            <person name="Xu W."/>
            <person name="Pan J."/>
            <person name="Luo Z.H."/>
            <person name="Li M."/>
        </authorList>
    </citation>
    <scope>NUCLEOTIDE SEQUENCE [LARGE SCALE GENOMIC DNA]</scope>
    <source>
        <strain evidence="2">SpSt-548</strain>
    </source>
</reference>
<organism evidence="2">
    <name type="scientific">Desulfobacca acetoxidans</name>
    <dbReference type="NCBI Taxonomy" id="60893"/>
    <lineage>
        <taxon>Bacteria</taxon>
        <taxon>Pseudomonadati</taxon>
        <taxon>Thermodesulfobacteriota</taxon>
        <taxon>Desulfobaccia</taxon>
        <taxon>Desulfobaccales</taxon>
        <taxon>Desulfobaccaceae</taxon>
        <taxon>Desulfobacca</taxon>
    </lineage>
</organism>
<dbReference type="GO" id="GO:0009288">
    <property type="term" value="C:bacterial-type flagellum"/>
    <property type="evidence" value="ECO:0007669"/>
    <property type="project" value="InterPro"/>
</dbReference>